<dbReference type="Proteomes" id="UP000570514">
    <property type="component" value="Unassembled WGS sequence"/>
</dbReference>
<protein>
    <submittedName>
        <fullName evidence="4">PhzF family phenazine biosynthesis protein</fullName>
    </submittedName>
</protein>
<keyword evidence="2" id="KW-0413">Isomerase</keyword>
<dbReference type="SUPFAM" id="SSF54506">
    <property type="entry name" value="Diaminopimelate epimerase-like"/>
    <property type="match status" value="1"/>
</dbReference>
<evidence type="ECO:0000256" key="3">
    <source>
        <dbReference type="PIRSR" id="PIRSR016184-1"/>
    </source>
</evidence>
<dbReference type="AlphaFoldDB" id="A0A846MZ47"/>
<dbReference type="Gene3D" id="3.10.310.10">
    <property type="entry name" value="Diaminopimelate Epimerase, Chain A, domain 1"/>
    <property type="match status" value="2"/>
</dbReference>
<comment type="caution">
    <text evidence="4">The sequence shown here is derived from an EMBL/GenBank/DDBJ whole genome shotgun (WGS) entry which is preliminary data.</text>
</comment>
<reference evidence="4 5" key="1">
    <citation type="submission" date="2020-03" db="EMBL/GenBank/DDBJ databases">
        <title>Genomic Encyclopedia of Type Strains, Phase IV (KMG-IV): sequencing the most valuable type-strain genomes for metagenomic binning, comparative biology and taxonomic classification.</title>
        <authorList>
            <person name="Goeker M."/>
        </authorList>
    </citation>
    <scope>NUCLEOTIDE SEQUENCE [LARGE SCALE GENOMIC DNA]</scope>
    <source>
        <strain evidence="4 5">DSM 19867</strain>
    </source>
</reference>
<comment type="similarity">
    <text evidence="1">Belongs to the PhzF family.</text>
</comment>
<evidence type="ECO:0000256" key="1">
    <source>
        <dbReference type="ARBA" id="ARBA00008270"/>
    </source>
</evidence>
<dbReference type="PANTHER" id="PTHR13774:SF17">
    <property type="entry name" value="PHENAZINE BIOSYNTHESIS-LIKE DOMAIN-CONTAINING PROTEIN"/>
    <property type="match status" value="1"/>
</dbReference>
<proteinExistence type="inferred from homology"/>
<dbReference type="Pfam" id="PF02567">
    <property type="entry name" value="PhzC-PhzF"/>
    <property type="match status" value="1"/>
</dbReference>
<dbReference type="PIRSF" id="PIRSF016184">
    <property type="entry name" value="PhzC_PhzF"/>
    <property type="match status" value="1"/>
</dbReference>
<organism evidence="4 5">
    <name type="scientific">Rhizomicrobium palustre</name>
    <dbReference type="NCBI Taxonomy" id="189966"/>
    <lineage>
        <taxon>Bacteria</taxon>
        <taxon>Pseudomonadati</taxon>
        <taxon>Pseudomonadota</taxon>
        <taxon>Alphaproteobacteria</taxon>
        <taxon>Micropepsales</taxon>
        <taxon>Micropepsaceae</taxon>
        <taxon>Rhizomicrobium</taxon>
    </lineage>
</organism>
<accession>A0A846MZ47</accession>
<keyword evidence="5" id="KW-1185">Reference proteome</keyword>
<dbReference type="RefSeq" id="WP_167083057.1">
    <property type="nucleotide sequence ID" value="NZ_BAAADC010000001.1"/>
</dbReference>
<dbReference type="GO" id="GO:0005737">
    <property type="term" value="C:cytoplasm"/>
    <property type="evidence" value="ECO:0007669"/>
    <property type="project" value="TreeGrafter"/>
</dbReference>
<evidence type="ECO:0000313" key="4">
    <source>
        <dbReference type="EMBL" id="NIK88924.1"/>
    </source>
</evidence>
<evidence type="ECO:0000313" key="5">
    <source>
        <dbReference type="Proteomes" id="UP000570514"/>
    </source>
</evidence>
<feature type="active site" evidence="3">
    <location>
        <position position="44"/>
    </location>
</feature>
<dbReference type="InterPro" id="IPR003719">
    <property type="entry name" value="Phenazine_PhzF-like"/>
</dbReference>
<dbReference type="NCBIfam" id="TIGR00654">
    <property type="entry name" value="PhzF_family"/>
    <property type="match status" value="1"/>
</dbReference>
<dbReference type="EMBL" id="JAASRM010000001">
    <property type="protein sequence ID" value="NIK88924.1"/>
    <property type="molecule type" value="Genomic_DNA"/>
</dbReference>
<dbReference type="PANTHER" id="PTHR13774">
    <property type="entry name" value="PHENAZINE BIOSYNTHESIS PROTEIN"/>
    <property type="match status" value="1"/>
</dbReference>
<dbReference type="GO" id="GO:0016853">
    <property type="term" value="F:isomerase activity"/>
    <property type="evidence" value="ECO:0007669"/>
    <property type="project" value="UniProtKB-KW"/>
</dbReference>
<gene>
    <name evidence="4" type="ORF">FHS83_002242</name>
</gene>
<evidence type="ECO:0000256" key="2">
    <source>
        <dbReference type="ARBA" id="ARBA00023235"/>
    </source>
</evidence>
<name>A0A846MZ47_9PROT</name>
<sequence>MKLWQVDAFANKPLEGNPAAVIPLAAFSETGLMQQIARENNQAETAFFVQTGEGQYDLRWFTPEAEVDLCGHATLASAYVLFEELAPELSQIRFATRSGELIVSRGEDGLLVMSLPSDPVQPFNGPKDYADKVGAALGIAPPKELYSARYLVGLWDDPKLICGIKDCGEIARVLREEYFWGMVVTAPGDEGYDFVSRFFAPDKGVPEDPVTGSAHCILTQFWATRLGKKTLKARQVSPRGGDLLCTDEGARTILAGRCALYMKGEIFL</sequence>